<accession>A0ABV6ZMY5</accession>
<evidence type="ECO:0000313" key="3">
    <source>
        <dbReference type="Proteomes" id="UP001595190"/>
    </source>
</evidence>
<sequence length="81" mass="8905">MRRLRIGDSEVEDTAGDIAERLADAFARREHPLCLCQPEGVPMYVARAGGRHVLKRMPGSCQSARKPDPLSAPNLDPGQEH</sequence>
<name>A0ABV6ZMY5_9HYPH</name>
<protein>
    <submittedName>
        <fullName evidence="2">DUF1173 family protein</fullName>
    </submittedName>
</protein>
<reference evidence="2 3" key="1">
    <citation type="submission" date="2024-09" db="EMBL/GenBank/DDBJ databases">
        <title>Description of Labrys sedimenti sp. nov., isolated from a diclofenac-degrading enrichment culture, and genome-based reclassification of Labrys portucalensis as a later heterotypic synonym of Labrys neptuniae.</title>
        <authorList>
            <person name="Tancsics A."/>
            <person name="Csepanyi A."/>
        </authorList>
    </citation>
    <scope>NUCLEOTIDE SEQUENCE [LARGE SCALE GENOMIC DNA]</scope>
    <source>
        <strain evidence="2 3">LMG 23412</strain>
    </source>
</reference>
<gene>
    <name evidence="2" type="ORF">ACETRX_28160</name>
</gene>
<organism evidence="2 3">
    <name type="scientific">Labrys neptuniae</name>
    <dbReference type="NCBI Taxonomy" id="376174"/>
    <lineage>
        <taxon>Bacteria</taxon>
        <taxon>Pseudomonadati</taxon>
        <taxon>Pseudomonadota</taxon>
        <taxon>Alphaproteobacteria</taxon>
        <taxon>Hyphomicrobiales</taxon>
        <taxon>Xanthobacteraceae</taxon>
        <taxon>Labrys</taxon>
    </lineage>
</organism>
<dbReference type="EMBL" id="JBHGPK010000020">
    <property type="protein sequence ID" value="MFC2253544.1"/>
    <property type="molecule type" value="Genomic_DNA"/>
</dbReference>
<dbReference type="Proteomes" id="UP001595190">
    <property type="component" value="Unassembled WGS sequence"/>
</dbReference>
<evidence type="ECO:0000256" key="1">
    <source>
        <dbReference type="SAM" id="MobiDB-lite"/>
    </source>
</evidence>
<dbReference type="RefSeq" id="WP_394314375.1">
    <property type="nucleotide sequence ID" value="NZ_JBHGPK010000020.1"/>
</dbReference>
<evidence type="ECO:0000313" key="2">
    <source>
        <dbReference type="EMBL" id="MFC2253544.1"/>
    </source>
</evidence>
<comment type="caution">
    <text evidence="2">The sequence shown here is derived from an EMBL/GenBank/DDBJ whole genome shotgun (WGS) entry which is preliminary data.</text>
</comment>
<dbReference type="Pfam" id="PF06666">
    <property type="entry name" value="DUF1173"/>
    <property type="match status" value="1"/>
</dbReference>
<dbReference type="InterPro" id="IPR009553">
    <property type="entry name" value="DUF1173"/>
</dbReference>
<proteinExistence type="predicted"/>
<feature type="region of interest" description="Disordered" evidence="1">
    <location>
        <begin position="58"/>
        <end position="81"/>
    </location>
</feature>